<keyword evidence="3" id="KW-0479">Metal-binding</keyword>
<dbReference type="PANTHER" id="PTHR11409">
    <property type="entry name" value="ADENOSINE DEAMINASE"/>
    <property type="match status" value="1"/>
</dbReference>
<evidence type="ECO:0000256" key="1">
    <source>
        <dbReference type="ARBA" id="ARBA00001947"/>
    </source>
</evidence>
<dbReference type="SUPFAM" id="SSF51556">
    <property type="entry name" value="Metallo-dependent hydrolases"/>
    <property type="match status" value="1"/>
</dbReference>
<keyword evidence="6" id="KW-0546">Nucleotide metabolism</keyword>
<keyword evidence="4" id="KW-0378">Hydrolase</keyword>
<dbReference type="InterPro" id="IPR001365">
    <property type="entry name" value="A_deaminase_dom"/>
</dbReference>
<evidence type="ECO:0000256" key="6">
    <source>
        <dbReference type="ARBA" id="ARBA00023080"/>
    </source>
</evidence>
<gene>
    <name evidence="9" type="ORF">IWX90DRAFT_441934</name>
</gene>
<evidence type="ECO:0000256" key="4">
    <source>
        <dbReference type="ARBA" id="ARBA00022801"/>
    </source>
</evidence>
<comment type="cofactor">
    <cofactor evidence="1">
        <name>Zn(2+)</name>
        <dbReference type="ChEBI" id="CHEBI:29105"/>
    </cofactor>
</comment>
<keyword evidence="5" id="KW-0862">Zinc</keyword>
<evidence type="ECO:0000313" key="10">
    <source>
        <dbReference type="Proteomes" id="UP001456524"/>
    </source>
</evidence>
<reference evidence="9 10" key="1">
    <citation type="journal article" date="2022" name="G3 (Bethesda)">
        <title>Enemy or ally: a genomic approach to elucidate the lifestyle of Phyllosticta citrichinaensis.</title>
        <authorList>
            <person name="Buijs V.A."/>
            <person name="Groenewald J.Z."/>
            <person name="Haridas S."/>
            <person name="LaButti K.M."/>
            <person name="Lipzen A."/>
            <person name="Martin F.M."/>
            <person name="Barry K."/>
            <person name="Grigoriev I.V."/>
            <person name="Crous P.W."/>
            <person name="Seidl M.F."/>
        </authorList>
    </citation>
    <scope>NUCLEOTIDE SEQUENCE [LARGE SCALE GENOMIC DNA]</scope>
    <source>
        <strain evidence="9 10">CBS 129764</strain>
    </source>
</reference>
<evidence type="ECO:0000256" key="2">
    <source>
        <dbReference type="ARBA" id="ARBA00006676"/>
    </source>
</evidence>
<dbReference type="Gene3D" id="3.20.20.140">
    <property type="entry name" value="Metal-dependent hydrolases"/>
    <property type="match status" value="1"/>
</dbReference>
<comment type="caution">
    <text evidence="9">The sequence shown here is derived from an EMBL/GenBank/DDBJ whole genome shotgun (WGS) entry which is preliminary data.</text>
</comment>
<sequence length="391" mass="43985">MPWPWPRRAHLSPYSNKHRHLTCLHLLPSSVLHHHHRSAMSHLPSPAFALRLPKVELHAHLSGSINRAILHDIWLQKKTALPSFDLQDPLLAIPPNKVDYDLETFFPLFSSYIYKLCSDLESIKYSTFAVLESFREDSVVHLELRTTPRAIPSESISKSQYVETVLACIDEHNARPGNRMRTGLILSVDRRNTLIEAEQVVSLALKFRSKGVLGVDLCGDPAKGDIRIFSGAFARAKASGLKITLHFAEAPVSSSDEELWTLLSWKPDRIGHVIHVNDDVKEEIVRQNIGVELCLSCNVHAKMITGSFGDHHFGMWSTSGVGVALSTDDVGVFCSPLSQEYMLAIKHFGLSVEDVRELCLGAARISFGEKEEKERLRKLYLEWDGWQGNDE</sequence>
<comment type="catalytic activity">
    <reaction evidence="7">
        <text>N(6)-methyl-AMP + H2O + H(+) = IMP + methylamine</text>
        <dbReference type="Rhea" id="RHEA:16001"/>
        <dbReference type="ChEBI" id="CHEBI:15377"/>
        <dbReference type="ChEBI" id="CHEBI:15378"/>
        <dbReference type="ChEBI" id="CHEBI:58053"/>
        <dbReference type="ChEBI" id="CHEBI:59338"/>
        <dbReference type="ChEBI" id="CHEBI:144842"/>
    </reaction>
    <physiologicalReaction direction="left-to-right" evidence="7">
        <dbReference type="Rhea" id="RHEA:16002"/>
    </physiologicalReaction>
</comment>
<evidence type="ECO:0000313" key="9">
    <source>
        <dbReference type="EMBL" id="KAK8157200.1"/>
    </source>
</evidence>
<dbReference type="Proteomes" id="UP001456524">
    <property type="component" value="Unassembled WGS sequence"/>
</dbReference>
<dbReference type="EMBL" id="JBBWUH010000009">
    <property type="protein sequence ID" value="KAK8157200.1"/>
    <property type="molecule type" value="Genomic_DNA"/>
</dbReference>
<dbReference type="InterPro" id="IPR032466">
    <property type="entry name" value="Metal_Hydrolase"/>
</dbReference>
<evidence type="ECO:0000256" key="5">
    <source>
        <dbReference type="ARBA" id="ARBA00022833"/>
    </source>
</evidence>
<dbReference type="InterPro" id="IPR006330">
    <property type="entry name" value="Ado/ade_deaminase"/>
</dbReference>
<keyword evidence="10" id="KW-1185">Reference proteome</keyword>
<dbReference type="PANTHER" id="PTHR11409:SF42">
    <property type="entry name" value="ADENOSINE DEAMINASE-LIKE PROTEIN"/>
    <property type="match status" value="1"/>
</dbReference>
<organism evidence="9 10">
    <name type="scientific">Phyllosticta citrichinensis</name>
    <dbReference type="NCBI Taxonomy" id="1130410"/>
    <lineage>
        <taxon>Eukaryota</taxon>
        <taxon>Fungi</taxon>
        <taxon>Dikarya</taxon>
        <taxon>Ascomycota</taxon>
        <taxon>Pezizomycotina</taxon>
        <taxon>Dothideomycetes</taxon>
        <taxon>Dothideomycetes incertae sedis</taxon>
        <taxon>Botryosphaeriales</taxon>
        <taxon>Phyllostictaceae</taxon>
        <taxon>Phyllosticta</taxon>
    </lineage>
</organism>
<name>A0ABR1XJD9_9PEZI</name>
<comment type="similarity">
    <text evidence="2">Belongs to the metallo-dependent hydrolases superfamily. Adenosine and AMP deaminases family.</text>
</comment>
<proteinExistence type="inferred from homology"/>
<evidence type="ECO:0000259" key="8">
    <source>
        <dbReference type="Pfam" id="PF00962"/>
    </source>
</evidence>
<dbReference type="Pfam" id="PF00962">
    <property type="entry name" value="A_deaminase"/>
    <property type="match status" value="1"/>
</dbReference>
<accession>A0ABR1XJD9</accession>
<evidence type="ECO:0000256" key="7">
    <source>
        <dbReference type="ARBA" id="ARBA00048787"/>
    </source>
</evidence>
<feature type="domain" description="Adenosine deaminase" evidence="8">
    <location>
        <begin position="53"/>
        <end position="378"/>
    </location>
</feature>
<evidence type="ECO:0000256" key="3">
    <source>
        <dbReference type="ARBA" id="ARBA00022723"/>
    </source>
</evidence>
<protein>
    <recommendedName>
        <fullName evidence="8">Adenosine deaminase domain-containing protein</fullName>
    </recommendedName>
</protein>